<evidence type="ECO:0000256" key="2">
    <source>
        <dbReference type="ARBA" id="ARBA00022692"/>
    </source>
</evidence>
<dbReference type="AlphaFoldDB" id="A0A0R3M6R2"/>
<keyword evidence="3 5" id="KW-1133">Transmembrane helix</keyword>
<feature type="transmembrane region" description="Helical" evidence="5">
    <location>
        <begin position="12"/>
        <end position="34"/>
    </location>
</feature>
<evidence type="ECO:0000313" key="7">
    <source>
        <dbReference type="Proteomes" id="UP000052023"/>
    </source>
</evidence>
<dbReference type="GO" id="GO:0016020">
    <property type="term" value="C:membrane"/>
    <property type="evidence" value="ECO:0007669"/>
    <property type="project" value="UniProtKB-SubCell"/>
</dbReference>
<comment type="caution">
    <text evidence="6">The sequence shown here is derived from an EMBL/GenBank/DDBJ whole genome shotgun (WGS) entry which is preliminary data.</text>
</comment>
<dbReference type="OrthoDB" id="3576439at2"/>
<keyword evidence="2 5" id="KW-0812">Transmembrane</keyword>
<evidence type="ECO:0000313" key="6">
    <source>
        <dbReference type="EMBL" id="KRR15956.1"/>
    </source>
</evidence>
<dbReference type="RefSeq" id="WP_057847989.1">
    <property type="nucleotide sequence ID" value="NZ_LLYA01000224.1"/>
</dbReference>
<comment type="subcellular location">
    <subcellularLocation>
        <location evidence="1">Membrane</location>
        <topology evidence="1">Multi-pass membrane protein</topology>
    </subcellularLocation>
</comment>
<dbReference type="Pfam" id="PF13564">
    <property type="entry name" value="DoxX_2"/>
    <property type="match status" value="1"/>
</dbReference>
<evidence type="ECO:0000256" key="3">
    <source>
        <dbReference type="ARBA" id="ARBA00022989"/>
    </source>
</evidence>
<dbReference type="EMBL" id="LLYA01000224">
    <property type="protein sequence ID" value="KRR15956.1"/>
    <property type="molecule type" value="Genomic_DNA"/>
</dbReference>
<keyword evidence="7" id="KW-1185">Reference proteome</keyword>
<name>A0A0R3M6R2_9BRAD</name>
<keyword evidence="4 5" id="KW-0472">Membrane</keyword>
<dbReference type="InterPro" id="IPR032808">
    <property type="entry name" value="DoxX"/>
</dbReference>
<protein>
    <submittedName>
        <fullName evidence="6">DoxX family protein</fullName>
    </submittedName>
</protein>
<reference evidence="6 7" key="1">
    <citation type="submission" date="2014-03" db="EMBL/GenBank/DDBJ databases">
        <title>Bradyrhizobium valentinum sp. nov., isolated from effective nodules of Lupinus mariae-josephae, a lupine endemic of basic-lime soils in Eastern Spain.</title>
        <authorList>
            <person name="Duran D."/>
            <person name="Rey L."/>
            <person name="Navarro A."/>
            <person name="Busquets A."/>
            <person name="Imperial J."/>
            <person name="Ruiz-Argueso T."/>
        </authorList>
    </citation>
    <scope>NUCLEOTIDE SEQUENCE [LARGE SCALE GENOMIC DNA]</scope>
    <source>
        <strain evidence="6 7">Ro19</strain>
    </source>
</reference>
<organism evidence="6 7">
    <name type="scientific">Bradyrhizobium retamae</name>
    <dbReference type="NCBI Taxonomy" id="1300035"/>
    <lineage>
        <taxon>Bacteria</taxon>
        <taxon>Pseudomonadati</taxon>
        <taxon>Pseudomonadota</taxon>
        <taxon>Alphaproteobacteria</taxon>
        <taxon>Hyphomicrobiales</taxon>
        <taxon>Nitrobacteraceae</taxon>
        <taxon>Bradyrhizobium</taxon>
    </lineage>
</organism>
<accession>A0A0R3M6R2</accession>
<evidence type="ECO:0000256" key="1">
    <source>
        <dbReference type="ARBA" id="ARBA00004141"/>
    </source>
</evidence>
<evidence type="ECO:0000256" key="4">
    <source>
        <dbReference type="ARBA" id="ARBA00023136"/>
    </source>
</evidence>
<proteinExistence type="predicted"/>
<dbReference type="Proteomes" id="UP000052023">
    <property type="component" value="Unassembled WGS sequence"/>
</dbReference>
<gene>
    <name evidence="6" type="ORF">CQ13_37260</name>
</gene>
<feature type="transmembrane region" description="Helical" evidence="5">
    <location>
        <begin position="79"/>
        <end position="97"/>
    </location>
</feature>
<feature type="transmembrane region" description="Helical" evidence="5">
    <location>
        <begin position="54"/>
        <end position="72"/>
    </location>
</feature>
<sequence>MSDVAVPAGRRWTHVGVWIVRGLLALAFLGAGGVKLYGVPMMVDEFHHIGLGQWFRYLTGSLEIIGAILLLLPRKAGFGALLLICIMIGAVITHLFVIGGSPVPAIVLLALNALVAYSEREAIASLAKAF</sequence>
<evidence type="ECO:0000256" key="5">
    <source>
        <dbReference type="SAM" id="Phobius"/>
    </source>
</evidence>